<feature type="domain" description="BON" evidence="2">
    <location>
        <begin position="128"/>
        <end position="197"/>
    </location>
</feature>
<proteinExistence type="predicted"/>
<keyword evidence="4" id="KW-1185">Reference proteome</keyword>
<sequence>MIKRMKAPAWLAGGAVLAVAAGCAPVVPVIGGSAVLGTAVFEERTTLAALNDTDIELGIANRLGNHSGELYRDVFVDVTEGAVVLTGSVPRPEDRVAATEAAWATPGVVSVEDALEVAGDGGTNAYFGDVSISNRLRFVLLTDPDIRSINYNVTTVDRTVHLTGLARSAKELQRVIDHAREVEGVRRVVSHVLTIDDPRRVARIARGG</sequence>
<protein>
    <recommendedName>
        <fullName evidence="2">BON domain-containing protein</fullName>
    </recommendedName>
</protein>
<dbReference type="Proteomes" id="UP001239909">
    <property type="component" value="Unassembled WGS sequence"/>
</dbReference>
<comment type="caution">
    <text evidence="3">The sequence shown here is derived from an EMBL/GenBank/DDBJ whole genome shotgun (WGS) entry which is preliminary data.</text>
</comment>
<evidence type="ECO:0000313" key="4">
    <source>
        <dbReference type="Proteomes" id="UP001239909"/>
    </source>
</evidence>
<dbReference type="SMART" id="SM00749">
    <property type="entry name" value="BON"/>
    <property type="match status" value="2"/>
</dbReference>
<dbReference type="EMBL" id="BSYI01000031">
    <property type="protein sequence ID" value="GMG84191.1"/>
    <property type="molecule type" value="Genomic_DNA"/>
</dbReference>
<dbReference type="Gene3D" id="3.30.1340.30">
    <property type="match status" value="1"/>
</dbReference>
<dbReference type="InterPro" id="IPR014004">
    <property type="entry name" value="Transpt-assoc_nodulatn_dom_bac"/>
</dbReference>
<evidence type="ECO:0000313" key="3">
    <source>
        <dbReference type="EMBL" id="GMG84191.1"/>
    </source>
</evidence>
<accession>A0ABQ6LP11</accession>
<evidence type="ECO:0000256" key="1">
    <source>
        <dbReference type="SAM" id="SignalP"/>
    </source>
</evidence>
<dbReference type="PROSITE" id="PS51257">
    <property type="entry name" value="PROKAR_LIPOPROTEIN"/>
    <property type="match status" value="1"/>
</dbReference>
<name>A0ABQ6LP11_9RHOB</name>
<reference evidence="3 4" key="1">
    <citation type="submission" date="2023-04" db="EMBL/GenBank/DDBJ databases">
        <title>Marinoamorphus aggregata gen. nov., sp. Nov., isolate from tissue of brittle star Ophioplocus japonicus.</title>
        <authorList>
            <person name="Kawano K."/>
            <person name="Sawayama S."/>
            <person name="Nakagawa S."/>
        </authorList>
    </citation>
    <scope>NUCLEOTIDE SEQUENCE [LARGE SCALE GENOMIC DNA]</scope>
    <source>
        <strain evidence="3 4">NKW23</strain>
    </source>
</reference>
<feature type="chain" id="PRO_5047167116" description="BON domain-containing protein" evidence="1">
    <location>
        <begin position="21"/>
        <end position="208"/>
    </location>
</feature>
<dbReference type="InterPro" id="IPR051686">
    <property type="entry name" value="Lipoprotein_DolP"/>
</dbReference>
<dbReference type="PANTHER" id="PTHR34606:SF16">
    <property type="entry name" value="BON DOMAIN-CONTAINING PROTEIN"/>
    <property type="match status" value="1"/>
</dbReference>
<dbReference type="PANTHER" id="PTHR34606">
    <property type="entry name" value="BON DOMAIN-CONTAINING PROTEIN"/>
    <property type="match status" value="1"/>
</dbReference>
<keyword evidence="1" id="KW-0732">Signal</keyword>
<feature type="domain" description="BON" evidence="2">
    <location>
        <begin position="51"/>
        <end position="119"/>
    </location>
</feature>
<dbReference type="PROSITE" id="PS50914">
    <property type="entry name" value="BON"/>
    <property type="match status" value="2"/>
</dbReference>
<feature type="signal peptide" evidence="1">
    <location>
        <begin position="1"/>
        <end position="20"/>
    </location>
</feature>
<gene>
    <name evidence="3" type="ORF">LNKW23_34050</name>
</gene>
<dbReference type="Pfam" id="PF04972">
    <property type="entry name" value="BON"/>
    <property type="match status" value="2"/>
</dbReference>
<dbReference type="RefSeq" id="WP_285673167.1">
    <property type="nucleotide sequence ID" value="NZ_BSYI01000031.1"/>
</dbReference>
<organism evidence="3 4">
    <name type="scientific">Paralimibaculum aggregatum</name>
    <dbReference type="NCBI Taxonomy" id="3036245"/>
    <lineage>
        <taxon>Bacteria</taxon>
        <taxon>Pseudomonadati</taxon>
        <taxon>Pseudomonadota</taxon>
        <taxon>Alphaproteobacteria</taxon>
        <taxon>Rhodobacterales</taxon>
        <taxon>Paracoccaceae</taxon>
        <taxon>Paralimibaculum</taxon>
    </lineage>
</organism>
<dbReference type="InterPro" id="IPR007055">
    <property type="entry name" value="BON_dom"/>
</dbReference>
<evidence type="ECO:0000259" key="2">
    <source>
        <dbReference type="PROSITE" id="PS50914"/>
    </source>
</evidence>